<protein>
    <submittedName>
        <fullName evidence="3">Uncharacterized protein</fullName>
    </submittedName>
</protein>
<feature type="compositionally biased region" description="Polar residues" evidence="1">
    <location>
        <begin position="28"/>
        <end position="41"/>
    </location>
</feature>
<sequence>MVLLPGSSISTSAAKDIEAKSGRRNQRQHQQQDSDLESNQGTPPPPYRLPVPGIDYEEHHQPSQEESYISEQTRAHQFWTNTRQNNQVQQNEHSEQPSTVLGHHSIQHTRQSSLTTQAVNHQEVVHPCISSSSSMRSFGDRGCRRGRGMGGKSRCRKQKGKLFRKALIRCTIFFTFAMLWIHSEAVAQALQKAFAALPQPITTLLGVIGHILYLPIAFSQTFGVLLYCALAAFLLTAMHVKLRKRRMARWQTSLHEALRARVNNGPPEHDHEAWPSSHGHHHHPHHIRHGLGKSDRRVHFDATPPEERGLLRESGDEESFDEDEKSSTTSSV</sequence>
<gene>
    <name evidence="3" type="ORF">FA14DRAFT_159966</name>
</gene>
<feature type="transmembrane region" description="Helical" evidence="2">
    <location>
        <begin position="162"/>
        <end position="181"/>
    </location>
</feature>
<proteinExistence type="predicted"/>
<evidence type="ECO:0000256" key="1">
    <source>
        <dbReference type="SAM" id="MobiDB-lite"/>
    </source>
</evidence>
<feature type="compositionally biased region" description="Basic residues" evidence="1">
    <location>
        <begin position="278"/>
        <end position="291"/>
    </location>
</feature>
<dbReference type="GeneID" id="37020252"/>
<keyword evidence="2" id="KW-1133">Transmembrane helix</keyword>
<keyword evidence="2" id="KW-0472">Membrane</keyword>
<dbReference type="Proteomes" id="UP000245771">
    <property type="component" value="Unassembled WGS sequence"/>
</dbReference>
<feature type="region of interest" description="Disordered" evidence="1">
    <location>
        <begin position="85"/>
        <end position="112"/>
    </location>
</feature>
<dbReference type="EMBL" id="KZ819602">
    <property type="protein sequence ID" value="PWN38364.1"/>
    <property type="molecule type" value="Genomic_DNA"/>
</dbReference>
<name>A0A316VM50_9BASI</name>
<feature type="transmembrane region" description="Helical" evidence="2">
    <location>
        <begin position="222"/>
        <end position="240"/>
    </location>
</feature>
<evidence type="ECO:0000256" key="2">
    <source>
        <dbReference type="SAM" id="Phobius"/>
    </source>
</evidence>
<feature type="compositionally biased region" description="Basic and acidic residues" evidence="1">
    <location>
        <begin position="292"/>
        <end position="314"/>
    </location>
</feature>
<evidence type="ECO:0000313" key="4">
    <source>
        <dbReference type="Proteomes" id="UP000245771"/>
    </source>
</evidence>
<keyword evidence="2" id="KW-0812">Transmembrane</keyword>
<organism evidence="3 4">
    <name type="scientific">Meira miltonrushii</name>
    <dbReference type="NCBI Taxonomy" id="1280837"/>
    <lineage>
        <taxon>Eukaryota</taxon>
        <taxon>Fungi</taxon>
        <taxon>Dikarya</taxon>
        <taxon>Basidiomycota</taxon>
        <taxon>Ustilaginomycotina</taxon>
        <taxon>Exobasidiomycetes</taxon>
        <taxon>Exobasidiales</taxon>
        <taxon>Brachybasidiaceae</taxon>
        <taxon>Meira</taxon>
    </lineage>
</organism>
<reference evidence="3 4" key="1">
    <citation type="journal article" date="2018" name="Mol. Biol. Evol.">
        <title>Broad Genomic Sampling Reveals a Smut Pathogenic Ancestry of the Fungal Clade Ustilaginomycotina.</title>
        <authorList>
            <person name="Kijpornyongpan T."/>
            <person name="Mondo S.J."/>
            <person name="Barry K."/>
            <person name="Sandor L."/>
            <person name="Lee J."/>
            <person name="Lipzen A."/>
            <person name="Pangilinan J."/>
            <person name="LaButti K."/>
            <person name="Hainaut M."/>
            <person name="Henrissat B."/>
            <person name="Grigoriev I.V."/>
            <person name="Spatafora J.W."/>
            <person name="Aime M.C."/>
        </authorList>
    </citation>
    <scope>NUCLEOTIDE SEQUENCE [LARGE SCALE GENOMIC DNA]</scope>
    <source>
        <strain evidence="3 4">MCA 3882</strain>
    </source>
</reference>
<evidence type="ECO:0000313" key="3">
    <source>
        <dbReference type="EMBL" id="PWN38364.1"/>
    </source>
</evidence>
<feature type="region of interest" description="Disordered" evidence="1">
    <location>
        <begin position="1"/>
        <end position="72"/>
    </location>
</feature>
<feature type="region of interest" description="Disordered" evidence="1">
    <location>
        <begin position="262"/>
        <end position="332"/>
    </location>
</feature>
<dbReference type="InParanoid" id="A0A316VM50"/>
<feature type="compositionally biased region" description="Acidic residues" evidence="1">
    <location>
        <begin position="315"/>
        <end position="324"/>
    </location>
</feature>
<accession>A0A316VM50</accession>
<dbReference type="RefSeq" id="XP_025358666.1">
    <property type="nucleotide sequence ID" value="XM_025498471.1"/>
</dbReference>
<keyword evidence="4" id="KW-1185">Reference proteome</keyword>
<dbReference type="AlphaFoldDB" id="A0A316VM50"/>